<dbReference type="Proteomes" id="UP001642484">
    <property type="component" value="Unassembled WGS sequence"/>
</dbReference>
<dbReference type="EMBL" id="CAXAMN010000436">
    <property type="protein sequence ID" value="CAK8988491.1"/>
    <property type="molecule type" value="Genomic_DNA"/>
</dbReference>
<reference evidence="1 2" key="1">
    <citation type="submission" date="2024-02" db="EMBL/GenBank/DDBJ databases">
        <authorList>
            <person name="Chen Y."/>
            <person name="Shah S."/>
            <person name="Dougan E. K."/>
            <person name="Thang M."/>
            <person name="Chan C."/>
        </authorList>
    </citation>
    <scope>NUCLEOTIDE SEQUENCE [LARGE SCALE GENOMIC DNA]</scope>
</reference>
<sequence>MTSTKESTEGPWKLLLEKTHHSDASQDEHKYGISVIHLPTGRTIKHLTGSDVVTKFGEFSSGYKMPELIRKKGKDGSETIQLKVLSCKTGEDEMFALKEPAGASS</sequence>
<proteinExistence type="predicted"/>
<evidence type="ECO:0000313" key="1">
    <source>
        <dbReference type="EMBL" id="CAK8988491.1"/>
    </source>
</evidence>
<evidence type="ECO:0000313" key="2">
    <source>
        <dbReference type="Proteomes" id="UP001642484"/>
    </source>
</evidence>
<protein>
    <submittedName>
        <fullName evidence="1">Uncharacterized protein</fullName>
    </submittedName>
</protein>
<gene>
    <name evidence="1" type="ORF">CCMP2556_LOCUS1284</name>
</gene>
<name>A0ABP0HG66_9DINO</name>
<keyword evidence="2" id="KW-1185">Reference proteome</keyword>
<comment type="caution">
    <text evidence="1">The sequence shown here is derived from an EMBL/GenBank/DDBJ whole genome shotgun (WGS) entry which is preliminary data.</text>
</comment>
<organism evidence="1 2">
    <name type="scientific">Durusdinium trenchii</name>
    <dbReference type="NCBI Taxonomy" id="1381693"/>
    <lineage>
        <taxon>Eukaryota</taxon>
        <taxon>Sar</taxon>
        <taxon>Alveolata</taxon>
        <taxon>Dinophyceae</taxon>
        <taxon>Suessiales</taxon>
        <taxon>Symbiodiniaceae</taxon>
        <taxon>Durusdinium</taxon>
    </lineage>
</organism>
<accession>A0ABP0HG66</accession>